<evidence type="ECO:0000259" key="1">
    <source>
        <dbReference type="Pfam" id="PF13175"/>
    </source>
</evidence>
<comment type="caution">
    <text evidence="2">The sequence shown here is derived from an EMBL/GenBank/DDBJ whole genome shotgun (WGS) entry which is preliminary data.</text>
</comment>
<proteinExistence type="predicted"/>
<evidence type="ECO:0000313" key="4">
    <source>
        <dbReference type="Proteomes" id="UP000256877"/>
    </source>
</evidence>
<dbReference type="Proteomes" id="UP000256877">
    <property type="component" value="Unassembled WGS sequence"/>
</dbReference>
<accession>A0A371R286</accession>
<sequence length="398" mass="45157">MEKILLYEDFGSTMSLSLSLKNFGPVINGKIIVKPMTVFIGPNASGKSYTAMALYAFYSGLTRSYALPGLACAEYSRKKKWEEYLQGLQNRAVNVVEKEFRRVFGLNLQDLTTRGASGGELILTVKHRGERVKYILKWPDVSLKIEGLKCSKRGGNNVSALFDYLRSRVLYLPASRSGLVQTYGFYVDLVIRVAEELPITGVKLMPLPGIVGDFLRWLLAPPMEETQLYQLFREKLGVDVERKERSIVVRFDGLEMDIRSSPSGIAELAPLGLMLRHGIVKKKYMIIIEEPEAHLHPEMQVKTMDLLAELAARGVRLILTTHSDLMLNRLSNIVLEGKILTRNKVAVYLFKREDNGYITERIKIGKEGIPDDEFLRVYDQLYKEYMSLIYASQVRESG</sequence>
<dbReference type="Pfam" id="PF13175">
    <property type="entry name" value="AAA_15"/>
    <property type="match status" value="1"/>
</dbReference>
<dbReference type="InterPro" id="IPR014592">
    <property type="entry name" value="P-loop_UCP034888"/>
</dbReference>
<dbReference type="PANTHER" id="PTHR43514:SF1">
    <property type="entry name" value="SULFATE_THIOSULFATE IMPORT ATP-BINDING PROTEIN CYSA"/>
    <property type="match status" value="1"/>
</dbReference>
<protein>
    <recommendedName>
        <fullName evidence="1">Endonuclease GajA/Old nuclease/RecF-like AAA domain-containing protein</fullName>
    </recommendedName>
</protein>
<dbReference type="EMBL" id="NMUE01000003">
    <property type="protein sequence ID" value="RFA98058.1"/>
    <property type="molecule type" value="Genomic_DNA"/>
</dbReference>
<evidence type="ECO:0000313" key="3">
    <source>
        <dbReference type="EMBL" id="RFA98058.1"/>
    </source>
</evidence>
<dbReference type="Gene3D" id="3.40.50.300">
    <property type="entry name" value="P-loop containing nucleotide triphosphate hydrolases"/>
    <property type="match status" value="1"/>
</dbReference>
<dbReference type="Proteomes" id="UP000257123">
    <property type="component" value="Unassembled WGS sequence"/>
</dbReference>
<evidence type="ECO:0000313" key="5">
    <source>
        <dbReference type="Proteomes" id="UP000257123"/>
    </source>
</evidence>
<dbReference type="PANTHER" id="PTHR43514">
    <property type="entry name" value="ABC TRANSPORTER I FAMILY MEMBER 10"/>
    <property type="match status" value="1"/>
</dbReference>
<feature type="domain" description="Endonuclease GajA/Old nuclease/RecF-like AAA" evidence="1">
    <location>
        <begin position="246"/>
        <end position="326"/>
    </location>
</feature>
<reference evidence="4 5" key="1">
    <citation type="submission" date="2017-07" db="EMBL/GenBank/DDBJ databases">
        <title>Draft genome sequence of aerobic hyperthermophilic archaea, Pyrobaculum aerophilum YKB31 and YKB32.</title>
        <authorList>
            <person name="Mochizuki T."/>
            <person name="Berliner A.J."/>
            <person name="Yoshida-Takashima Y."/>
            <person name="Takaki Y."/>
            <person name="Nunoura T."/>
            <person name="Takai K."/>
        </authorList>
    </citation>
    <scope>NUCLEOTIDE SEQUENCE [LARGE SCALE GENOMIC DNA]</scope>
    <source>
        <strain evidence="3 5">YKB31</strain>
        <strain evidence="2 4">YKB32</strain>
    </source>
</reference>
<evidence type="ECO:0000313" key="2">
    <source>
        <dbReference type="EMBL" id="RFA97620.1"/>
    </source>
</evidence>
<dbReference type="InterPro" id="IPR050334">
    <property type="entry name" value="Molybdenum_import_ModC"/>
</dbReference>
<organism evidence="2 4">
    <name type="scientific">Pyrobaculum aerophilum</name>
    <dbReference type="NCBI Taxonomy" id="13773"/>
    <lineage>
        <taxon>Archaea</taxon>
        <taxon>Thermoproteota</taxon>
        <taxon>Thermoprotei</taxon>
        <taxon>Thermoproteales</taxon>
        <taxon>Thermoproteaceae</taxon>
        <taxon>Pyrobaculum</taxon>
    </lineage>
</organism>
<dbReference type="SUPFAM" id="SSF52540">
    <property type="entry name" value="P-loop containing nucleoside triphosphate hydrolases"/>
    <property type="match status" value="1"/>
</dbReference>
<dbReference type="AlphaFoldDB" id="A0A371R286"/>
<dbReference type="EMBL" id="NMUF01000024">
    <property type="protein sequence ID" value="RFA97620.1"/>
    <property type="molecule type" value="Genomic_DNA"/>
</dbReference>
<name>A0A371R286_9CREN</name>
<gene>
    <name evidence="3" type="ORF">CGL51_01565</name>
    <name evidence="2" type="ORF">CGL52_08820</name>
</gene>
<dbReference type="PIRSF" id="PIRSF034888">
    <property type="entry name" value="P-loop_UCP034888"/>
    <property type="match status" value="1"/>
</dbReference>
<dbReference type="InterPro" id="IPR027417">
    <property type="entry name" value="P-loop_NTPase"/>
</dbReference>
<dbReference type="InterPro" id="IPR041685">
    <property type="entry name" value="AAA_GajA/Old/RecF-like"/>
</dbReference>